<gene>
    <name evidence="1" type="ORF">EPH95_10775</name>
</gene>
<evidence type="ECO:0000313" key="2">
    <source>
        <dbReference type="Proteomes" id="UP000319756"/>
    </source>
</evidence>
<accession>A0A514LIB3</accession>
<organism evidence="1 2">
    <name type="scientific">Salicibibacter halophilus</name>
    <dbReference type="NCBI Taxonomy" id="2502791"/>
    <lineage>
        <taxon>Bacteria</taxon>
        <taxon>Bacillati</taxon>
        <taxon>Bacillota</taxon>
        <taxon>Bacilli</taxon>
        <taxon>Bacillales</taxon>
        <taxon>Bacillaceae</taxon>
        <taxon>Salicibibacter</taxon>
    </lineage>
</organism>
<dbReference type="Gene3D" id="1.20.1260.10">
    <property type="match status" value="2"/>
</dbReference>
<dbReference type="Pfam" id="PF11553">
    <property type="entry name" value="DUF3231"/>
    <property type="match status" value="2"/>
</dbReference>
<dbReference type="Proteomes" id="UP000319756">
    <property type="component" value="Chromosome"/>
</dbReference>
<proteinExistence type="predicted"/>
<dbReference type="AlphaFoldDB" id="A0A514LIB3"/>
<protein>
    <submittedName>
        <fullName evidence="1">DUF3231 family protein</fullName>
    </submittedName>
</protein>
<sequence>MEEYLITKREGFYLENHQPLTSSEIGSLWTTYMSNSMLECVFAYALQIVGDDEKIHTLVQEAYDESAQNLTTIRSIFEAESLPVPIGFSTEHDVNAKAKPLFEATFFLDYLHKLGQLGSSIYSSFYAFAVRKDIRDFFANNLTYMAQVYDKTTELMLEKGLLIRPPMISIPNHVEYADKQTYTKGYSLFHDKRTLNVVEISHLYANIETNILGMMLCTGFGQTARSQKIRDYMLRGKDIAQKHTRKFTDKLLESDIQAPMTWDASPLGSSEPPFSDKLMMYHVTSLIQFSIGRYGLASGASFRNDLPLLYGRLMTDIANYANDGADILMKNKWLEEPPRAEDRDRVIQQKNDL</sequence>
<keyword evidence="2" id="KW-1185">Reference proteome</keyword>
<reference evidence="2" key="1">
    <citation type="submission" date="2019-01" db="EMBL/GenBank/DDBJ databases">
        <title>Genomic analysis of Salicibibacter sp. NKC3-5.</title>
        <authorList>
            <person name="Oh Y.J."/>
        </authorList>
    </citation>
    <scope>NUCLEOTIDE SEQUENCE [LARGE SCALE GENOMIC DNA]</scope>
    <source>
        <strain evidence="2">NKC3-5</strain>
    </source>
</reference>
<dbReference type="InterPro" id="IPR021617">
    <property type="entry name" value="DUF3231"/>
</dbReference>
<dbReference type="KEGG" id="sale:EPH95_10775"/>
<dbReference type="InterPro" id="IPR012347">
    <property type="entry name" value="Ferritin-like"/>
</dbReference>
<name>A0A514LIB3_9BACI</name>
<dbReference type="EMBL" id="CP035485">
    <property type="protein sequence ID" value="QDI91594.1"/>
    <property type="molecule type" value="Genomic_DNA"/>
</dbReference>
<evidence type="ECO:0000313" key="1">
    <source>
        <dbReference type="EMBL" id="QDI91594.1"/>
    </source>
</evidence>